<evidence type="ECO:0000313" key="3">
    <source>
        <dbReference type="Proteomes" id="UP000796880"/>
    </source>
</evidence>
<evidence type="ECO:0000313" key="2">
    <source>
        <dbReference type="EMBL" id="KAF3444358.1"/>
    </source>
</evidence>
<accession>A0A8K0H2J8</accession>
<dbReference type="EMBL" id="VOIH02000006">
    <property type="protein sequence ID" value="KAF3444358.1"/>
    <property type="molecule type" value="Genomic_DNA"/>
</dbReference>
<name>A0A8K0H2J8_9ROSA</name>
<comment type="caution">
    <text evidence="2">The sequence shown here is derived from an EMBL/GenBank/DDBJ whole genome shotgun (WGS) entry which is preliminary data.</text>
</comment>
<protein>
    <submittedName>
        <fullName evidence="2">Uncharacterized protein</fullName>
    </submittedName>
</protein>
<dbReference type="AlphaFoldDB" id="A0A8K0H2J8"/>
<keyword evidence="3" id="KW-1185">Reference proteome</keyword>
<gene>
    <name evidence="2" type="ORF">FNV43_RR14050</name>
</gene>
<evidence type="ECO:0000256" key="1">
    <source>
        <dbReference type="SAM" id="MobiDB-lite"/>
    </source>
</evidence>
<feature type="compositionally biased region" description="Basic and acidic residues" evidence="1">
    <location>
        <begin position="25"/>
        <end position="38"/>
    </location>
</feature>
<feature type="region of interest" description="Disordered" evidence="1">
    <location>
        <begin position="18"/>
        <end position="52"/>
    </location>
</feature>
<organism evidence="2 3">
    <name type="scientific">Rhamnella rubrinervis</name>
    <dbReference type="NCBI Taxonomy" id="2594499"/>
    <lineage>
        <taxon>Eukaryota</taxon>
        <taxon>Viridiplantae</taxon>
        <taxon>Streptophyta</taxon>
        <taxon>Embryophyta</taxon>
        <taxon>Tracheophyta</taxon>
        <taxon>Spermatophyta</taxon>
        <taxon>Magnoliopsida</taxon>
        <taxon>eudicotyledons</taxon>
        <taxon>Gunneridae</taxon>
        <taxon>Pentapetalae</taxon>
        <taxon>rosids</taxon>
        <taxon>fabids</taxon>
        <taxon>Rosales</taxon>
        <taxon>Rhamnaceae</taxon>
        <taxon>rhamnoid group</taxon>
        <taxon>Rhamneae</taxon>
        <taxon>Rhamnella</taxon>
    </lineage>
</organism>
<reference evidence="2" key="1">
    <citation type="submission" date="2020-03" db="EMBL/GenBank/DDBJ databases">
        <title>A high-quality chromosome-level genome assembly of a woody plant with both climbing and erect habits, Rhamnella rubrinervis.</title>
        <authorList>
            <person name="Lu Z."/>
            <person name="Yang Y."/>
            <person name="Zhu X."/>
            <person name="Sun Y."/>
        </authorList>
    </citation>
    <scope>NUCLEOTIDE SEQUENCE</scope>
    <source>
        <strain evidence="2">BYM</strain>
        <tissue evidence="2">Leaf</tissue>
    </source>
</reference>
<dbReference type="Proteomes" id="UP000796880">
    <property type="component" value="Unassembled WGS sequence"/>
</dbReference>
<sequence>MRHSGNFGLGQLPLTLQATSSSRQLPHDRQSSFSDHRTTSCRTLHARGTTSDHPITSSAWATFDLDNFIRPLEATLRLSLQLYFSRPASSDHQATFYGLRQLPSTSGNFLRTWKQPVA</sequence>
<proteinExistence type="predicted"/>